<evidence type="ECO:0000256" key="3">
    <source>
        <dbReference type="ARBA" id="ARBA00022729"/>
    </source>
</evidence>
<dbReference type="EMBL" id="JAHQCW010000030">
    <property type="protein sequence ID" value="MBU9738202.1"/>
    <property type="molecule type" value="Genomic_DNA"/>
</dbReference>
<dbReference type="PRINTS" id="PR00337">
    <property type="entry name" value="LEUILEVALBP"/>
</dbReference>
<protein>
    <submittedName>
        <fullName evidence="8">ABC transporter substrate-binding protein</fullName>
    </submittedName>
</protein>
<name>A0A949K8G0_9FIRM</name>
<reference evidence="8" key="1">
    <citation type="submission" date="2021-06" db="EMBL/GenBank/DDBJ databases">
        <title>Description of novel taxa of the family Lachnospiraceae.</title>
        <authorList>
            <person name="Chaplin A.V."/>
            <person name="Sokolova S.R."/>
            <person name="Pikina A.P."/>
            <person name="Korzhanova M."/>
            <person name="Belova V."/>
            <person name="Korostin D."/>
            <person name="Efimov B.A."/>
        </authorList>
    </citation>
    <scope>NUCLEOTIDE SEQUENCE</scope>
    <source>
        <strain evidence="8">ASD5720</strain>
    </source>
</reference>
<feature type="compositionally biased region" description="Low complexity" evidence="5">
    <location>
        <begin position="39"/>
        <end position="51"/>
    </location>
</feature>
<dbReference type="PANTHER" id="PTHR30483:SF6">
    <property type="entry name" value="PERIPLASMIC BINDING PROTEIN OF ABC TRANSPORTER FOR NATURAL AMINO ACIDS"/>
    <property type="match status" value="1"/>
</dbReference>
<feature type="domain" description="Leucine-binding protein" evidence="7">
    <location>
        <begin position="64"/>
        <end position="399"/>
    </location>
</feature>
<accession>A0A949K8G0</accession>
<dbReference type="Pfam" id="PF13458">
    <property type="entry name" value="Peripla_BP_6"/>
    <property type="match status" value="1"/>
</dbReference>
<evidence type="ECO:0000256" key="6">
    <source>
        <dbReference type="SAM" id="SignalP"/>
    </source>
</evidence>
<dbReference type="Gene3D" id="3.40.50.2300">
    <property type="match status" value="2"/>
</dbReference>
<keyword evidence="2" id="KW-0813">Transport</keyword>
<dbReference type="RefSeq" id="WP_238722465.1">
    <property type="nucleotide sequence ID" value="NZ_JAHQCW010000030.1"/>
</dbReference>
<dbReference type="Proteomes" id="UP000712157">
    <property type="component" value="Unassembled WGS sequence"/>
</dbReference>
<feature type="chain" id="PRO_5039457217" evidence="6">
    <location>
        <begin position="21"/>
        <end position="407"/>
    </location>
</feature>
<dbReference type="AlphaFoldDB" id="A0A949K8G0"/>
<proteinExistence type="inferred from homology"/>
<dbReference type="InterPro" id="IPR028081">
    <property type="entry name" value="Leu-bd"/>
</dbReference>
<feature type="compositionally biased region" description="Basic and acidic residues" evidence="5">
    <location>
        <begin position="25"/>
        <end position="38"/>
    </location>
</feature>
<feature type="region of interest" description="Disordered" evidence="5">
    <location>
        <begin position="25"/>
        <end position="51"/>
    </location>
</feature>
<sequence>MKKKLVSLMLVSVMALSLVACGSKEEGGAPAEDSKPAADDAAADASDADADANAAPVAGENTFVIGGLGPLTGSAASYGNSVKQGAEIAIKEINDAGGVKVGDTTYQLSLNFKDDEASEETVVPAYQSLMDDGINALLGTVTSGAGLAITDLTFQDGILQITPSGSAIACIENDNAFRICFTDPLQGQAMAEYMVDKKGLKKIAVIYNTSDEYSTGIKDKFEEVVAEKGGEIVASEAFQKDDVDFSAQLTKIKSTDAEAIFVPAYYNDAAYITAQANDMGMSLPFFGSDGWDGVLAAVTDPAFVEGAIFLSPFLASDDSAKDFTTAYEAAYSATPDQFAADGYDTVYVMKAAMEKAGSIESADLIAAMDGLTVDGLTGTMTFDKSGEPNKGAKFIEIKEGQYAYTAD</sequence>
<evidence type="ECO:0000313" key="8">
    <source>
        <dbReference type="EMBL" id="MBU9738202.1"/>
    </source>
</evidence>
<comment type="similarity">
    <text evidence="1">Belongs to the leucine-binding protein family.</text>
</comment>
<evidence type="ECO:0000256" key="1">
    <source>
        <dbReference type="ARBA" id="ARBA00010062"/>
    </source>
</evidence>
<feature type="signal peptide" evidence="6">
    <location>
        <begin position="1"/>
        <end position="20"/>
    </location>
</feature>
<dbReference type="GO" id="GO:0006865">
    <property type="term" value="P:amino acid transport"/>
    <property type="evidence" value="ECO:0007669"/>
    <property type="project" value="UniProtKB-KW"/>
</dbReference>
<evidence type="ECO:0000256" key="4">
    <source>
        <dbReference type="ARBA" id="ARBA00022970"/>
    </source>
</evidence>
<dbReference type="PANTHER" id="PTHR30483">
    <property type="entry name" value="LEUCINE-SPECIFIC-BINDING PROTEIN"/>
    <property type="match status" value="1"/>
</dbReference>
<dbReference type="PROSITE" id="PS51257">
    <property type="entry name" value="PROKAR_LIPOPROTEIN"/>
    <property type="match status" value="1"/>
</dbReference>
<evidence type="ECO:0000256" key="2">
    <source>
        <dbReference type="ARBA" id="ARBA00022448"/>
    </source>
</evidence>
<dbReference type="InterPro" id="IPR028082">
    <property type="entry name" value="Peripla_BP_I"/>
</dbReference>
<dbReference type="InterPro" id="IPR000709">
    <property type="entry name" value="Leu_Ile_Val-bd"/>
</dbReference>
<keyword evidence="3 6" id="KW-0732">Signal</keyword>
<gene>
    <name evidence="8" type="ORF">KTH89_16790</name>
</gene>
<comment type="caution">
    <text evidence="8">The sequence shown here is derived from an EMBL/GenBank/DDBJ whole genome shotgun (WGS) entry which is preliminary data.</text>
</comment>
<dbReference type="InterPro" id="IPR051010">
    <property type="entry name" value="BCAA_transport"/>
</dbReference>
<keyword evidence="4" id="KW-0029">Amino-acid transport</keyword>
<organism evidence="8 9">
    <name type="scientific">Diplocloster agilis</name>
    <dbReference type="NCBI Taxonomy" id="2850323"/>
    <lineage>
        <taxon>Bacteria</taxon>
        <taxon>Bacillati</taxon>
        <taxon>Bacillota</taxon>
        <taxon>Clostridia</taxon>
        <taxon>Lachnospirales</taxon>
        <taxon>Lachnospiraceae</taxon>
        <taxon>Diplocloster</taxon>
    </lineage>
</organism>
<keyword evidence="9" id="KW-1185">Reference proteome</keyword>
<dbReference type="CDD" id="cd06347">
    <property type="entry name" value="PBP1_ABC_LivK_ligand_binding-like"/>
    <property type="match status" value="1"/>
</dbReference>
<evidence type="ECO:0000313" key="9">
    <source>
        <dbReference type="Proteomes" id="UP000712157"/>
    </source>
</evidence>
<dbReference type="SUPFAM" id="SSF53822">
    <property type="entry name" value="Periplasmic binding protein-like I"/>
    <property type="match status" value="1"/>
</dbReference>
<evidence type="ECO:0000256" key="5">
    <source>
        <dbReference type="SAM" id="MobiDB-lite"/>
    </source>
</evidence>
<evidence type="ECO:0000259" key="7">
    <source>
        <dbReference type="Pfam" id="PF13458"/>
    </source>
</evidence>